<dbReference type="AlphaFoldDB" id="A0A510VU52"/>
<evidence type="ECO:0000313" key="2">
    <source>
        <dbReference type="Proteomes" id="UP000321429"/>
    </source>
</evidence>
<sequence>MVRTKSNVAGAKLTGGNNGRRYAVVIYDMKKEIVIAVMAYVTGINQAMRLSFLVKERYHFTPKVISLNDVNVGMMQRWNAGGECIE</sequence>
<reference evidence="1 2" key="1">
    <citation type="submission" date="2019-07" db="EMBL/GenBank/DDBJ databases">
        <title>Whole genome shotgun sequence of Lactobacillus siliginis NBRC 101315.</title>
        <authorList>
            <person name="Hosoyama A."/>
            <person name="Uohara A."/>
            <person name="Ohji S."/>
            <person name="Ichikawa N."/>
        </authorList>
    </citation>
    <scope>NUCLEOTIDE SEQUENCE [LARGE SCALE GENOMIC DNA]</scope>
    <source>
        <strain evidence="1 2">NBRC 101315</strain>
    </source>
</reference>
<accession>A0A510VU52</accession>
<dbReference type="RefSeq" id="WP_057808627.1">
    <property type="nucleotide sequence ID" value="NZ_BJUD01000011.1"/>
</dbReference>
<proteinExistence type="predicted"/>
<comment type="caution">
    <text evidence="1">The sequence shown here is derived from an EMBL/GenBank/DDBJ whole genome shotgun (WGS) entry which is preliminary data.</text>
</comment>
<dbReference type="Proteomes" id="UP000321429">
    <property type="component" value="Unassembled WGS sequence"/>
</dbReference>
<evidence type="ECO:0000313" key="1">
    <source>
        <dbReference type="EMBL" id="GEK28495.1"/>
    </source>
</evidence>
<dbReference type="EMBL" id="BJUD01000011">
    <property type="protein sequence ID" value="GEK28495.1"/>
    <property type="molecule type" value="Genomic_DNA"/>
</dbReference>
<name>A0A510VU52_9LACO</name>
<gene>
    <name evidence="1" type="ORF">LSI01_08060</name>
</gene>
<protein>
    <submittedName>
        <fullName evidence="1">Uncharacterized protein</fullName>
    </submittedName>
</protein>
<organism evidence="1 2">
    <name type="scientific">Furfurilactobacillus siliginis</name>
    <dbReference type="NCBI Taxonomy" id="348151"/>
    <lineage>
        <taxon>Bacteria</taxon>
        <taxon>Bacillati</taxon>
        <taxon>Bacillota</taxon>
        <taxon>Bacilli</taxon>
        <taxon>Lactobacillales</taxon>
        <taxon>Lactobacillaceae</taxon>
        <taxon>Furfurilactobacillus</taxon>
    </lineage>
</organism>